<reference evidence="1 2" key="1">
    <citation type="submission" date="2022-07" db="EMBL/GenBank/DDBJ databases">
        <authorList>
            <person name="Li W.-J."/>
            <person name="Deng Q.-Q."/>
        </authorList>
    </citation>
    <scope>NUCLEOTIDE SEQUENCE [LARGE SCALE GENOMIC DNA]</scope>
    <source>
        <strain evidence="1 2">SYSU M60028</strain>
    </source>
</reference>
<dbReference type="Gene3D" id="3.90.79.10">
    <property type="entry name" value="Nucleoside Triphosphate Pyrophosphohydrolase"/>
    <property type="match status" value="1"/>
</dbReference>
<name>A0ABT1L709_9HYPH</name>
<proteinExistence type="predicted"/>
<dbReference type="EMBL" id="JANCLU010000001">
    <property type="protein sequence ID" value="MCP8937219.1"/>
    <property type="molecule type" value="Genomic_DNA"/>
</dbReference>
<protein>
    <submittedName>
        <fullName evidence="1">NUDIX hydrolase</fullName>
    </submittedName>
</protein>
<dbReference type="RefSeq" id="WP_254737942.1">
    <property type="nucleotide sequence ID" value="NZ_JANCLU010000001.1"/>
</dbReference>
<comment type="caution">
    <text evidence="1">The sequence shown here is derived from an EMBL/GenBank/DDBJ whole genome shotgun (WGS) entry which is preliminary data.</text>
</comment>
<dbReference type="SUPFAM" id="SSF55811">
    <property type="entry name" value="Nudix"/>
    <property type="match status" value="1"/>
</dbReference>
<evidence type="ECO:0000313" key="2">
    <source>
        <dbReference type="Proteomes" id="UP001205890"/>
    </source>
</evidence>
<sequence>MNDTTRFRDVAAVSFAFEPAPWAWAEAHAERIDRHWAGLTAANPTLFDGHVLVLRRGEFVGDEFHGAYLETRYSRFIAWRDFGFPDPSLRNCFAMAALRARDGGFLLGVMGPHTSNPGKIYFAAGTPDREDIVDGVVDVAGSAVRELAEETGLDPAGLDVEERWTVVEHGPRIALMRRVRADATAAELRERIHANLAAQEQPELAGMVIVHDENDIAAHEAAMPPFLAAYLRRELALQPCG</sequence>
<gene>
    <name evidence="1" type="ORF">NK718_01700</name>
</gene>
<dbReference type="Proteomes" id="UP001205890">
    <property type="component" value="Unassembled WGS sequence"/>
</dbReference>
<dbReference type="InterPro" id="IPR015797">
    <property type="entry name" value="NUDIX_hydrolase-like_dom_sf"/>
</dbReference>
<evidence type="ECO:0000313" key="1">
    <source>
        <dbReference type="EMBL" id="MCP8937219.1"/>
    </source>
</evidence>
<dbReference type="GO" id="GO:0016787">
    <property type="term" value="F:hydrolase activity"/>
    <property type="evidence" value="ECO:0007669"/>
    <property type="project" value="UniProtKB-KW"/>
</dbReference>
<organism evidence="1 2">
    <name type="scientific">Alsobacter ponti</name>
    <dbReference type="NCBI Taxonomy" id="2962936"/>
    <lineage>
        <taxon>Bacteria</taxon>
        <taxon>Pseudomonadati</taxon>
        <taxon>Pseudomonadota</taxon>
        <taxon>Alphaproteobacteria</taxon>
        <taxon>Hyphomicrobiales</taxon>
        <taxon>Alsobacteraceae</taxon>
        <taxon>Alsobacter</taxon>
    </lineage>
</organism>
<keyword evidence="2" id="KW-1185">Reference proteome</keyword>
<keyword evidence="1" id="KW-0378">Hydrolase</keyword>
<accession>A0ABT1L709</accession>